<organism evidence="1 2">
    <name type="scientific">Zingiber officinale</name>
    <name type="common">Ginger</name>
    <name type="synonym">Amomum zingiber</name>
    <dbReference type="NCBI Taxonomy" id="94328"/>
    <lineage>
        <taxon>Eukaryota</taxon>
        <taxon>Viridiplantae</taxon>
        <taxon>Streptophyta</taxon>
        <taxon>Embryophyta</taxon>
        <taxon>Tracheophyta</taxon>
        <taxon>Spermatophyta</taxon>
        <taxon>Magnoliopsida</taxon>
        <taxon>Liliopsida</taxon>
        <taxon>Zingiberales</taxon>
        <taxon>Zingiberaceae</taxon>
        <taxon>Zingiber</taxon>
    </lineage>
</organism>
<gene>
    <name evidence="1" type="ORF">ZIOFF_042892</name>
</gene>
<reference evidence="1 2" key="1">
    <citation type="submission" date="2020-08" db="EMBL/GenBank/DDBJ databases">
        <title>Plant Genome Project.</title>
        <authorList>
            <person name="Zhang R.-G."/>
        </authorList>
    </citation>
    <scope>NUCLEOTIDE SEQUENCE [LARGE SCALE GENOMIC DNA]</scope>
    <source>
        <tissue evidence="1">Rhizome</tissue>
    </source>
</reference>
<evidence type="ECO:0000313" key="2">
    <source>
        <dbReference type="Proteomes" id="UP000734854"/>
    </source>
</evidence>
<dbReference type="Proteomes" id="UP000734854">
    <property type="component" value="Unassembled WGS sequence"/>
</dbReference>
<comment type="caution">
    <text evidence="1">The sequence shown here is derived from an EMBL/GenBank/DDBJ whole genome shotgun (WGS) entry which is preliminary data.</text>
</comment>
<dbReference type="EMBL" id="JACMSC010000012">
    <property type="protein sequence ID" value="KAG6495101.1"/>
    <property type="molecule type" value="Genomic_DNA"/>
</dbReference>
<sequence length="145" mass="16370">MVGRPTIKPRPCQNLLETTKLAAPRSNGIYVIRRQMAAERGAGDGGGASTALLRGDFACLWEKQGEYVDRRRAFLRSYPLCREQPRRRVRRLVWARLRDARRLPRLFWAKLRAAFAGGRSSGRRLFAFQLLPHPGARTGGPAARS</sequence>
<proteinExistence type="predicted"/>
<name>A0A8J5KZ58_ZINOF</name>
<protein>
    <submittedName>
        <fullName evidence="1">Uncharacterized protein</fullName>
    </submittedName>
</protein>
<evidence type="ECO:0000313" key="1">
    <source>
        <dbReference type="EMBL" id="KAG6495101.1"/>
    </source>
</evidence>
<dbReference type="AlphaFoldDB" id="A0A8J5KZ58"/>
<keyword evidence="2" id="KW-1185">Reference proteome</keyword>
<accession>A0A8J5KZ58</accession>